<dbReference type="AlphaFoldDB" id="D6WKL3"/>
<dbReference type="OrthoDB" id="10433015at2759"/>
<evidence type="ECO:0000313" key="3">
    <source>
        <dbReference type="Proteomes" id="UP000007266"/>
    </source>
</evidence>
<feature type="transmembrane region" description="Helical" evidence="1">
    <location>
        <begin position="6"/>
        <end position="24"/>
    </location>
</feature>
<sequence>MAIHIISKFFFFLVLGFAVGSSVIQRRDKEWKSLLDDMMRKDMELDQSSTRKASENLLITLVSSLLYIYLILTVYYLMLLDTQDPFARVISCFAKFMIVLTSMVHLTTKYLLPRREMFGMINRLTICLFILSTLQILHLGACLYLNYFTFPNIPEIIRKYWRKFRALLEKKTPQPPQIELELQDTPV</sequence>
<keyword evidence="1" id="KW-0812">Transmembrane</keyword>
<proteinExistence type="predicted"/>
<gene>
    <name evidence="2" type="primary">AUGUSTUS-3.0.2_13644</name>
    <name evidence="2" type="ORF">TcasGA2_TC013644</name>
</gene>
<reference evidence="2 3" key="2">
    <citation type="journal article" date="2010" name="Nucleic Acids Res.">
        <title>BeetleBase in 2010: revisions to provide comprehensive genomic information for Tribolium castaneum.</title>
        <authorList>
            <person name="Kim H.S."/>
            <person name="Murphy T."/>
            <person name="Xia J."/>
            <person name="Caragea D."/>
            <person name="Park Y."/>
            <person name="Beeman R.W."/>
            <person name="Lorenzen M.D."/>
            <person name="Butcher S."/>
            <person name="Manak J.R."/>
            <person name="Brown S.J."/>
        </authorList>
    </citation>
    <scope>GENOME REANNOTATION</scope>
    <source>
        <strain evidence="2 3">Georgia GA2</strain>
    </source>
</reference>
<keyword evidence="3" id="KW-1185">Reference proteome</keyword>
<dbReference type="EMBL" id="KQ971342">
    <property type="protein sequence ID" value="EFA03561.2"/>
    <property type="molecule type" value="Genomic_DNA"/>
</dbReference>
<dbReference type="InParanoid" id="D6WKL3"/>
<dbReference type="KEGG" id="tca:103312976"/>
<feature type="transmembrane region" description="Helical" evidence="1">
    <location>
        <begin position="57"/>
        <end position="80"/>
    </location>
</feature>
<reference evidence="2 3" key="1">
    <citation type="journal article" date="2008" name="Nature">
        <title>The genome of the model beetle and pest Tribolium castaneum.</title>
        <authorList>
            <consortium name="Tribolium Genome Sequencing Consortium"/>
            <person name="Richards S."/>
            <person name="Gibbs R.A."/>
            <person name="Weinstock G.M."/>
            <person name="Brown S.J."/>
            <person name="Denell R."/>
            <person name="Beeman R.W."/>
            <person name="Gibbs R."/>
            <person name="Beeman R.W."/>
            <person name="Brown S.J."/>
            <person name="Bucher G."/>
            <person name="Friedrich M."/>
            <person name="Grimmelikhuijzen C.J."/>
            <person name="Klingler M."/>
            <person name="Lorenzen M."/>
            <person name="Richards S."/>
            <person name="Roth S."/>
            <person name="Schroder R."/>
            <person name="Tautz D."/>
            <person name="Zdobnov E.M."/>
            <person name="Muzny D."/>
            <person name="Gibbs R.A."/>
            <person name="Weinstock G.M."/>
            <person name="Attaway T."/>
            <person name="Bell S."/>
            <person name="Buhay C.J."/>
            <person name="Chandrabose M.N."/>
            <person name="Chavez D."/>
            <person name="Clerk-Blankenburg K.P."/>
            <person name="Cree A."/>
            <person name="Dao M."/>
            <person name="Davis C."/>
            <person name="Chacko J."/>
            <person name="Dinh H."/>
            <person name="Dugan-Rocha S."/>
            <person name="Fowler G."/>
            <person name="Garner T.T."/>
            <person name="Garnes J."/>
            <person name="Gnirke A."/>
            <person name="Hawes A."/>
            <person name="Hernandez J."/>
            <person name="Hines S."/>
            <person name="Holder M."/>
            <person name="Hume J."/>
            <person name="Jhangiani S.N."/>
            <person name="Joshi V."/>
            <person name="Khan Z.M."/>
            <person name="Jackson L."/>
            <person name="Kovar C."/>
            <person name="Kowis A."/>
            <person name="Lee S."/>
            <person name="Lewis L.R."/>
            <person name="Margolis J."/>
            <person name="Morgan M."/>
            <person name="Nazareth L.V."/>
            <person name="Nguyen N."/>
            <person name="Okwuonu G."/>
            <person name="Parker D."/>
            <person name="Richards S."/>
            <person name="Ruiz S.J."/>
            <person name="Santibanez J."/>
            <person name="Savard J."/>
            <person name="Scherer S.E."/>
            <person name="Schneider B."/>
            <person name="Sodergren E."/>
            <person name="Tautz D."/>
            <person name="Vattahil S."/>
            <person name="Villasana D."/>
            <person name="White C.S."/>
            <person name="Wright R."/>
            <person name="Park Y."/>
            <person name="Beeman R.W."/>
            <person name="Lord J."/>
            <person name="Oppert B."/>
            <person name="Lorenzen M."/>
            <person name="Brown S."/>
            <person name="Wang L."/>
            <person name="Savard J."/>
            <person name="Tautz D."/>
            <person name="Richards S."/>
            <person name="Weinstock G."/>
            <person name="Gibbs R.A."/>
            <person name="Liu Y."/>
            <person name="Worley K."/>
            <person name="Weinstock G."/>
            <person name="Elsik C.G."/>
            <person name="Reese J.T."/>
            <person name="Elhaik E."/>
            <person name="Landan G."/>
            <person name="Graur D."/>
            <person name="Arensburger P."/>
            <person name="Atkinson P."/>
            <person name="Beeman R.W."/>
            <person name="Beidler J."/>
            <person name="Brown S.J."/>
            <person name="Demuth J.P."/>
            <person name="Drury D.W."/>
            <person name="Du Y.Z."/>
            <person name="Fujiwara H."/>
            <person name="Lorenzen M."/>
            <person name="Maselli V."/>
            <person name="Osanai M."/>
            <person name="Park Y."/>
            <person name="Robertson H.M."/>
            <person name="Tu Z."/>
            <person name="Wang J.J."/>
            <person name="Wang S."/>
            <person name="Richards S."/>
            <person name="Song H."/>
            <person name="Zhang L."/>
            <person name="Sodergren E."/>
            <person name="Werner D."/>
            <person name="Stanke M."/>
            <person name="Morgenstern B."/>
            <person name="Solovyev V."/>
            <person name="Kosarev P."/>
            <person name="Brown G."/>
            <person name="Chen H.C."/>
            <person name="Ermolaeva O."/>
            <person name="Hlavina W."/>
            <person name="Kapustin Y."/>
            <person name="Kiryutin B."/>
            <person name="Kitts P."/>
            <person name="Maglott D."/>
            <person name="Pruitt K."/>
            <person name="Sapojnikov V."/>
            <person name="Souvorov A."/>
            <person name="Mackey A.J."/>
            <person name="Waterhouse R.M."/>
            <person name="Wyder S."/>
            <person name="Zdobnov E.M."/>
            <person name="Zdobnov E.M."/>
            <person name="Wyder S."/>
            <person name="Kriventseva E.V."/>
            <person name="Kadowaki T."/>
            <person name="Bork P."/>
            <person name="Aranda M."/>
            <person name="Bao R."/>
            <person name="Beermann A."/>
            <person name="Berns N."/>
            <person name="Bolognesi R."/>
            <person name="Bonneton F."/>
            <person name="Bopp D."/>
            <person name="Brown S.J."/>
            <person name="Bucher G."/>
            <person name="Butts T."/>
            <person name="Chaumot A."/>
            <person name="Denell R.E."/>
            <person name="Ferrier D.E."/>
            <person name="Friedrich M."/>
            <person name="Gordon C.M."/>
            <person name="Jindra M."/>
            <person name="Klingler M."/>
            <person name="Lan Q."/>
            <person name="Lattorff H.M."/>
            <person name="Laudet V."/>
            <person name="von Levetsow C."/>
            <person name="Liu Z."/>
            <person name="Lutz R."/>
            <person name="Lynch J.A."/>
            <person name="da Fonseca R.N."/>
            <person name="Posnien N."/>
            <person name="Reuter R."/>
            <person name="Roth S."/>
            <person name="Savard J."/>
            <person name="Schinko J.B."/>
            <person name="Schmitt C."/>
            <person name="Schoppmeier M."/>
            <person name="Schroder R."/>
            <person name="Shippy T.D."/>
            <person name="Simonnet F."/>
            <person name="Marques-Souza H."/>
            <person name="Tautz D."/>
            <person name="Tomoyasu Y."/>
            <person name="Trauner J."/>
            <person name="Van der Zee M."/>
            <person name="Vervoort M."/>
            <person name="Wittkopp N."/>
            <person name="Wimmer E.A."/>
            <person name="Yang X."/>
            <person name="Jones A.K."/>
            <person name="Sattelle D.B."/>
            <person name="Ebert P.R."/>
            <person name="Nelson D."/>
            <person name="Scott J.G."/>
            <person name="Beeman R.W."/>
            <person name="Muthukrishnan S."/>
            <person name="Kramer K.J."/>
            <person name="Arakane Y."/>
            <person name="Beeman R.W."/>
            <person name="Zhu Q."/>
            <person name="Hogenkamp D."/>
            <person name="Dixit R."/>
            <person name="Oppert B."/>
            <person name="Jiang H."/>
            <person name="Zou Z."/>
            <person name="Marshall J."/>
            <person name="Elpidina E."/>
            <person name="Vinokurov K."/>
            <person name="Oppert C."/>
            <person name="Zou Z."/>
            <person name="Evans J."/>
            <person name="Lu Z."/>
            <person name="Zhao P."/>
            <person name="Sumathipala N."/>
            <person name="Altincicek B."/>
            <person name="Vilcinskas A."/>
            <person name="Williams M."/>
            <person name="Hultmark D."/>
            <person name="Hetru C."/>
            <person name="Jiang H."/>
            <person name="Grimmelikhuijzen C.J."/>
            <person name="Hauser F."/>
            <person name="Cazzamali G."/>
            <person name="Williamson M."/>
            <person name="Park Y."/>
            <person name="Li B."/>
            <person name="Tanaka Y."/>
            <person name="Predel R."/>
            <person name="Neupert S."/>
            <person name="Schachtner J."/>
            <person name="Verleyen P."/>
            <person name="Raible F."/>
            <person name="Bork P."/>
            <person name="Friedrich M."/>
            <person name="Walden K.K."/>
            <person name="Robertson H.M."/>
            <person name="Angeli S."/>
            <person name="Foret S."/>
            <person name="Bucher G."/>
            <person name="Schuetz S."/>
            <person name="Maleszka R."/>
            <person name="Wimmer E.A."/>
            <person name="Beeman R.W."/>
            <person name="Lorenzen M."/>
            <person name="Tomoyasu Y."/>
            <person name="Miller S.C."/>
            <person name="Grossmann D."/>
            <person name="Bucher G."/>
        </authorList>
    </citation>
    <scope>NUCLEOTIDE SEQUENCE [LARGE SCALE GENOMIC DNA]</scope>
    <source>
        <strain evidence="2 3">Georgia GA2</strain>
    </source>
</reference>
<keyword evidence="1" id="KW-0472">Membrane</keyword>
<accession>D6WKL3</accession>
<evidence type="ECO:0000256" key="1">
    <source>
        <dbReference type="SAM" id="Phobius"/>
    </source>
</evidence>
<dbReference type="HOGENOM" id="CLU_1470057_0_0_1"/>
<feature type="transmembrane region" description="Helical" evidence="1">
    <location>
        <begin position="86"/>
        <end position="112"/>
    </location>
</feature>
<feature type="transmembrane region" description="Helical" evidence="1">
    <location>
        <begin position="124"/>
        <end position="147"/>
    </location>
</feature>
<name>D6WKL3_TRICA</name>
<protein>
    <submittedName>
        <fullName evidence="2">Uncharacterized protein</fullName>
    </submittedName>
</protein>
<dbReference type="Proteomes" id="UP000007266">
    <property type="component" value="Linkage group 5"/>
</dbReference>
<evidence type="ECO:0000313" key="2">
    <source>
        <dbReference type="EMBL" id="EFA03561.2"/>
    </source>
</evidence>
<keyword evidence="1" id="KW-1133">Transmembrane helix</keyword>
<organism evidence="2 3">
    <name type="scientific">Tribolium castaneum</name>
    <name type="common">Red flour beetle</name>
    <dbReference type="NCBI Taxonomy" id="7070"/>
    <lineage>
        <taxon>Eukaryota</taxon>
        <taxon>Metazoa</taxon>
        <taxon>Ecdysozoa</taxon>
        <taxon>Arthropoda</taxon>
        <taxon>Hexapoda</taxon>
        <taxon>Insecta</taxon>
        <taxon>Pterygota</taxon>
        <taxon>Neoptera</taxon>
        <taxon>Endopterygota</taxon>
        <taxon>Coleoptera</taxon>
        <taxon>Polyphaga</taxon>
        <taxon>Cucujiformia</taxon>
        <taxon>Tenebrionidae</taxon>
        <taxon>Tenebrionidae incertae sedis</taxon>
        <taxon>Tribolium</taxon>
    </lineage>
</organism>